<dbReference type="GO" id="GO:0016985">
    <property type="term" value="F:mannan endo-1,4-beta-mannosidase activity"/>
    <property type="evidence" value="ECO:0007669"/>
    <property type="project" value="InterPro"/>
</dbReference>
<dbReference type="SUPFAM" id="SSF51445">
    <property type="entry name" value="(Trans)glycosidases"/>
    <property type="match status" value="1"/>
</dbReference>
<dbReference type="AlphaFoldDB" id="A0A6I2UTJ4"/>
<dbReference type="Pfam" id="PF02156">
    <property type="entry name" value="Glyco_hydro_26"/>
    <property type="match status" value="1"/>
</dbReference>
<gene>
    <name evidence="7" type="ORF">FYJ78_04915</name>
</gene>
<feature type="domain" description="GH26" evidence="6">
    <location>
        <begin position="81"/>
        <end position="440"/>
    </location>
</feature>
<feature type="active site" description="Proton donor" evidence="4">
    <location>
        <position position="253"/>
    </location>
</feature>
<dbReference type="GO" id="GO:0006080">
    <property type="term" value="P:substituted mannan metabolic process"/>
    <property type="evidence" value="ECO:0007669"/>
    <property type="project" value="InterPro"/>
</dbReference>
<dbReference type="InterPro" id="IPR017853">
    <property type="entry name" value="GH"/>
</dbReference>
<evidence type="ECO:0000256" key="2">
    <source>
        <dbReference type="ARBA" id="ARBA00022801"/>
    </source>
</evidence>
<keyword evidence="2 4" id="KW-0378">Hydrolase</keyword>
<accession>A0A6I2UTJ4</accession>
<name>A0A6I2UTJ4_9FIRM</name>
<protein>
    <submittedName>
        <fullName evidence="7">Beta-mannosidase</fullName>
    </submittedName>
</protein>
<dbReference type="InterPro" id="IPR022790">
    <property type="entry name" value="GH26_dom"/>
</dbReference>
<evidence type="ECO:0000259" key="6">
    <source>
        <dbReference type="PROSITE" id="PS51764"/>
    </source>
</evidence>
<evidence type="ECO:0000256" key="1">
    <source>
        <dbReference type="ARBA" id="ARBA00007754"/>
    </source>
</evidence>
<evidence type="ECO:0000313" key="7">
    <source>
        <dbReference type="EMBL" id="MSV24537.1"/>
    </source>
</evidence>
<dbReference type="Proteomes" id="UP000430222">
    <property type="component" value="Unassembled WGS sequence"/>
</dbReference>
<dbReference type="PANTHER" id="PTHR40079:SF4">
    <property type="entry name" value="GH26 DOMAIN-CONTAINING PROTEIN-RELATED"/>
    <property type="match status" value="1"/>
</dbReference>
<keyword evidence="3 4" id="KW-0326">Glycosidase</keyword>
<evidence type="ECO:0000256" key="5">
    <source>
        <dbReference type="SAM" id="SignalP"/>
    </source>
</evidence>
<sequence>MYRNWKSMRKRAAGAGLLLALAGGVLPLAGGAGQPVCLAAAAKPDKDGYVARTEAIQPQKPVDLSQLKAVDVETADPQATPRTKALARYLRGIADSGMILYGHQNDMSRKVAKNIPTDSDTYDITGDYPAIIGMDGLALTGNELELTEGERKAGVTLPAKLAQIARRADRHGAIVTMSCHMPNFDRVAKRPKIDGSYDYRGYSPNVTDGDVVRRILPGGDLNPVFTGYLDLIVDFDRRLQEDDIPLLFRPFHENTGSWFWWGAGHCTPQQFRQLFQYTEEYLQGKGLHNILYVYSPGGGETKSEGDYGLTYPGNRAVDICGLDMYHRDPERGDGFLQDEMDPALAIVERFAKAHHKTAALTEGGILCGNSALAKKHNKDKDWFREVMPFLIKHHMAWFMTWSNFDETNFDQPYMVDAARGHEMVNEFIAFYNEPASIFASQNPDYRNFH</sequence>
<dbReference type="RefSeq" id="WP_154620300.1">
    <property type="nucleotide sequence ID" value="NZ_CBCTNG010000003.1"/>
</dbReference>
<comment type="similarity">
    <text evidence="1 4">Belongs to the glycosyl hydrolase 26 family.</text>
</comment>
<dbReference type="PANTHER" id="PTHR40079">
    <property type="entry name" value="MANNAN ENDO-1,4-BETA-MANNOSIDASE E-RELATED"/>
    <property type="match status" value="1"/>
</dbReference>
<feature type="chain" id="PRO_5039533447" evidence="5">
    <location>
        <begin position="33"/>
        <end position="449"/>
    </location>
</feature>
<feature type="active site" description="Nucleophile" evidence="4">
    <location>
        <position position="362"/>
    </location>
</feature>
<dbReference type="PRINTS" id="PR00739">
    <property type="entry name" value="GLHYDRLASE26"/>
</dbReference>
<keyword evidence="8" id="KW-1185">Reference proteome</keyword>
<dbReference type="Gene3D" id="3.20.20.80">
    <property type="entry name" value="Glycosidases"/>
    <property type="match status" value="1"/>
</dbReference>
<evidence type="ECO:0000313" key="8">
    <source>
        <dbReference type="Proteomes" id="UP000430222"/>
    </source>
</evidence>
<evidence type="ECO:0000256" key="3">
    <source>
        <dbReference type="ARBA" id="ARBA00023295"/>
    </source>
</evidence>
<comment type="caution">
    <text evidence="7">The sequence shown here is derived from an EMBL/GenBank/DDBJ whole genome shotgun (WGS) entry which is preliminary data.</text>
</comment>
<keyword evidence="5" id="KW-0732">Signal</keyword>
<reference evidence="7 8" key="1">
    <citation type="submission" date="2019-08" db="EMBL/GenBank/DDBJ databases">
        <title>In-depth cultivation of the pig gut microbiome towards novel bacterial diversity and tailored functional studies.</title>
        <authorList>
            <person name="Wylensek D."/>
            <person name="Hitch T.C.A."/>
            <person name="Clavel T."/>
        </authorList>
    </citation>
    <scope>NUCLEOTIDE SEQUENCE [LARGE SCALE GENOMIC DNA]</scope>
    <source>
        <strain evidence="8">WCA-380-WT-3B3</strain>
    </source>
</reference>
<dbReference type="InterPro" id="IPR000805">
    <property type="entry name" value="Glyco_hydro_26"/>
</dbReference>
<evidence type="ECO:0000256" key="4">
    <source>
        <dbReference type="PROSITE-ProRule" id="PRU01100"/>
    </source>
</evidence>
<dbReference type="PROSITE" id="PS51764">
    <property type="entry name" value="GH26"/>
    <property type="match status" value="1"/>
</dbReference>
<organism evidence="7 8">
    <name type="scientific">Selenomonas montiformis</name>
    <dbReference type="NCBI Taxonomy" id="2652285"/>
    <lineage>
        <taxon>Bacteria</taxon>
        <taxon>Bacillati</taxon>
        <taxon>Bacillota</taxon>
        <taxon>Negativicutes</taxon>
        <taxon>Selenomonadales</taxon>
        <taxon>Selenomonadaceae</taxon>
        <taxon>Selenomonas</taxon>
    </lineage>
</organism>
<dbReference type="EMBL" id="VUNL01000004">
    <property type="protein sequence ID" value="MSV24537.1"/>
    <property type="molecule type" value="Genomic_DNA"/>
</dbReference>
<proteinExistence type="inferred from homology"/>
<feature type="signal peptide" evidence="5">
    <location>
        <begin position="1"/>
        <end position="32"/>
    </location>
</feature>